<reference evidence="1" key="2">
    <citation type="journal article" date="2015" name="Data Brief">
        <title>Shoot transcriptome of the giant reed, Arundo donax.</title>
        <authorList>
            <person name="Barrero R.A."/>
            <person name="Guerrero F.D."/>
            <person name="Moolhuijzen P."/>
            <person name="Goolsby J.A."/>
            <person name="Tidwell J."/>
            <person name="Bellgard S.E."/>
            <person name="Bellgard M.I."/>
        </authorList>
    </citation>
    <scope>NUCLEOTIDE SEQUENCE</scope>
    <source>
        <tissue evidence="1">Shoot tissue taken approximately 20 cm above the soil surface</tissue>
    </source>
</reference>
<dbReference type="EMBL" id="GBRH01227396">
    <property type="protein sequence ID" value="JAD70499.1"/>
    <property type="molecule type" value="Transcribed_RNA"/>
</dbReference>
<name>A0A0A9C2H8_ARUDO</name>
<organism evidence="1">
    <name type="scientific">Arundo donax</name>
    <name type="common">Giant reed</name>
    <name type="synonym">Donax arundinaceus</name>
    <dbReference type="NCBI Taxonomy" id="35708"/>
    <lineage>
        <taxon>Eukaryota</taxon>
        <taxon>Viridiplantae</taxon>
        <taxon>Streptophyta</taxon>
        <taxon>Embryophyta</taxon>
        <taxon>Tracheophyta</taxon>
        <taxon>Spermatophyta</taxon>
        <taxon>Magnoliopsida</taxon>
        <taxon>Liliopsida</taxon>
        <taxon>Poales</taxon>
        <taxon>Poaceae</taxon>
        <taxon>PACMAD clade</taxon>
        <taxon>Arundinoideae</taxon>
        <taxon>Arundineae</taxon>
        <taxon>Arundo</taxon>
    </lineage>
</organism>
<accession>A0A0A9C2H8</accession>
<reference evidence="1" key="1">
    <citation type="submission" date="2014-09" db="EMBL/GenBank/DDBJ databases">
        <authorList>
            <person name="Magalhaes I.L.F."/>
            <person name="Oliveira U."/>
            <person name="Santos F.R."/>
            <person name="Vidigal T.H.D.A."/>
            <person name="Brescovit A.D."/>
            <person name="Santos A.J."/>
        </authorList>
    </citation>
    <scope>NUCLEOTIDE SEQUENCE</scope>
    <source>
        <tissue evidence="1">Shoot tissue taken approximately 20 cm above the soil surface</tissue>
    </source>
</reference>
<sequence>MKINYLIIVSCGRQQWTIDRHLLLG</sequence>
<protein>
    <submittedName>
        <fullName evidence="1">Uncharacterized protein</fullName>
    </submittedName>
</protein>
<dbReference type="AlphaFoldDB" id="A0A0A9C2H8"/>
<evidence type="ECO:0000313" key="1">
    <source>
        <dbReference type="EMBL" id="JAD70499.1"/>
    </source>
</evidence>
<proteinExistence type="predicted"/>